<proteinExistence type="predicted"/>
<gene>
    <name evidence="4" type="ORF">C445_07917</name>
    <name evidence="3" type="ORF">CHINAEXTREME_04655</name>
</gene>
<sequence length="390" mass="44017">MRRRAFVRRAGVGSVAGIGGLGAFAGCLTRDPEEEEEEVVRDENELRIATYSSMVTGETPAGAWLAETFEADREDDVEIVWTVPESGIENFVRRAQVGARIEADLYLGLTLPELVYVDETLEDRLFETLQRDRLERDERVRTELTDAVEEPHDRLLPFDTGYVTLVADETELGPETDDDGDGDGNPPEAVPRPGVPETFDDLLAPEYEGALLAQDPRRSDPGRAFLLWTIAEYGDDFLEYWRNLRENGVGIREGWTEAYRESYLEGERPLVVSYSTDRVGASAAGRELRRHAVTPLDGQGYENVECAAVFADSPRAELAYEFLEFLLSRPAQREIAARNVQFPAVDEERVDLEGRFDEHAIEPEEAVTFTYDDLRGEFVDRLEEWEAEIP</sequence>
<evidence type="ECO:0000313" key="5">
    <source>
        <dbReference type="Proteomes" id="UP000011555"/>
    </source>
</evidence>
<dbReference type="EMBL" id="CP019285">
    <property type="protein sequence ID" value="APW97102.1"/>
    <property type="molecule type" value="Genomic_DNA"/>
</dbReference>
<evidence type="ECO:0000256" key="2">
    <source>
        <dbReference type="SAM" id="MobiDB-lite"/>
    </source>
</evidence>
<accession>M0LLP5</accession>
<name>M0LLP5_NATLA</name>
<dbReference type="PATRIC" id="fig|358396.7.peg.1600"/>
<dbReference type="GeneID" id="30920389"/>
<dbReference type="Gene3D" id="3.40.190.10">
    <property type="entry name" value="Periplasmic binding protein-like II"/>
    <property type="match status" value="2"/>
</dbReference>
<reference evidence="3" key="3">
    <citation type="submission" date="2017-01" db="EMBL/GenBank/DDBJ databases">
        <authorList>
            <person name="Mah S.A."/>
            <person name="Swanson W.J."/>
            <person name="Moy G.W."/>
            <person name="Vacquier V.D."/>
        </authorList>
    </citation>
    <scope>NUCLEOTIDE SEQUENCE</scope>
    <source>
        <strain evidence="3">AJ5</strain>
    </source>
</reference>
<reference evidence="4 5" key="2">
    <citation type="journal article" date="2014" name="PLoS Genet.">
        <title>Phylogenetically driven sequencing of extremely halophilic archaea reveals strategies for static and dynamic osmo-response.</title>
        <authorList>
            <person name="Becker E.A."/>
            <person name="Seitzer P.M."/>
            <person name="Tritt A."/>
            <person name="Larsen D."/>
            <person name="Krusor M."/>
            <person name="Yao A.I."/>
            <person name="Wu D."/>
            <person name="Madern D."/>
            <person name="Eisen J.A."/>
            <person name="Darling A.E."/>
            <person name="Facciotti M.T."/>
        </authorList>
    </citation>
    <scope>NUCLEOTIDE SEQUENCE [LARGE SCALE GENOMIC DNA]</scope>
    <source>
        <strain evidence="4 5">AJ5</strain>
    </source>
</reference>
<dbReference type="GO" id="GO:0030975">
    <property type="term" value="F:thiamine binding"/>
    <property type="evidence" value="ECO:0007669"/>
    <property type="project" value="InterPro"/>
</dbReference>
<evidence type="ECO:0000313" key="3">
    <source>
        <dbReference type="EMBL" id="APW97102.1"/>
    </source>
</evidence>
<dbReference type="RefSeq" id="WP_007141309.1">
    <property type="nucleotide sequence ID" value="NZ_AOLZ01000032.1"/>
</dbReference>
<dbReference type="PANTHER" id="PTHR30006:SF2">
    <property type="entry name" value="ABC TRANSPORTER SUBSTRATE-BINDING PROTEIN"/>
    <property type="match status" value="1"/>
</dbReference>
<dbReference type="PANTHER" id="PTHR30006">
    <property type="entry name" value="THIAMINE-BINDING PERIPLASMIC PROTEIN-RELATED"/>
    <property type="match status" value="1"/>
</dbReference>
<dbReference type="eggNOG" id="arCOG00226">
    <property type="taxonomic scope" value="Archaea"/>
</dbReference>
<dbReference type="PROSITE" id="PS51257">
    <property type="entry name" value="PROKAR_LIPOPROTEIN"/>
    <property type="match status" value="1"/>
</dbReference>
<dbReference type="InterPro" id="IPR005948">
    <property type="entry name" value="ThiB-like"/>
</dbReference>
<dbReference type="GO" id="GO:0015888">
    <property type="term" value="P:thiamine transport"/>
    <property type="evidence" value="ECO:0007669"/>
    <property type="project" value="InterPro"/>
</dbReference>
<protein>
    <submittedName>
        <fullName evidence="3">ABC transporter substrate-binding protein</fullName>
    </submittedName>
    <submittedName>
        <fullName evidence="4">ThiB subfamily ABC transporter periplasmic binding protein</fullName>
    </submittedName>
</protein>
<keyword evidence="1" id="KW-0732">Signal</keyword>
<dbReference type="SUPFAM" id="SSF53850">
    <property type="entry name" value="Periplasmic binding protein-like II"/>
    <property type="match status" value="1"/>
</dbReference>
<keyword evidence="5" id="KW-1185">Reference proteome</keyword>
<dbReference type="NCBIfam" id="TIGR01254">
    <property type="entry name" value="sfuA"/>
    <property type="match status" value="1"/>
</dbReference>
<organism evidence="4 5">
    <name type="scientific">Natronobacterium lacisalsi AJ5</name>
    <dbReference type="NCBI Taxonomy" id="358396"/>
    <lineage>
        <taxon>Archaea</taxon>
        <taxon>Methanobacteriati</taxon>
        <taxon>Methanobacteriota</taxon>
        <taxon>Stenosarchaea group</taxon>
        <taxon>Halobacteria</taxon>
        <taxon>Halobacteriales</taxon>
        <taxon>Natrialbaceae</taxon>
        <taxon>Natronobacterium</taxon>
    </lineage>
</organism>
<feature type="region of interest" description="Disordered" evidence="2">
    <location>
        <begin position="172"/>
        <end position="200"/>
    </location>
</feature>
<feature type="compositionally biased region" description="Acidic residues" evidence="2">
    <location>
        <begin position="172"/>
        <end position="182"/>
    </location>
</feature>
<dbReference type="Proteomes" id="UP000011555">
    <property type="component" value="Unassembled WGS sequence"/>
</dbReference>
<dbReference type="Pfam" id="PF13343">
    <property type="entry name" value="SBP_bac_6"/>
    <property type="match status" value="1"/>
</dbReference>
<dbReference type="STRING" id="358396.CHINAEXTREME_04655"/>
<reference evidence="3 6" key="1">
    <citation type="journal article" date="2011" name="J. Bacteriol.">
        <title>Genome sequence of Halobiforma lacisalsi AJ5, an extremely halophilic archaeon which harbors a bop gene.</title>
        <authorList>
            <person name="Jiang X."/>
            <person name="Wang S."/>
            <person name="Cheng H."/>
            <person name="Huo Y."/>
            <person name="Zhang X."/>
            <person name="Zhu X."/>
            <person name="Han X."/>
            <person name="Ni P."/>
            <person name="Wu M."/>
        </authorList>
    </citation>
    <scope>NUCLEOTIDE SEQUENCE [LARGE SCALE GENOMIC DNA]</scope>
    <source>
        <strain evidence="3 6">AJ5</strain>
    </source>
</reference>
<dbReference type="AlphaFoldDB" id="M0LLP5"/>
<evidence type="ECO:0000256" key="1">
    <source>
        <dbReference type="ARBA" id="ARBA00022729"/>
    </source>
</evidence>
<evidence type="ECO:0000313" key="4">
    <source>
        <dbReference type="EMBL" id="EMA34436.1"/>
    </source>
</evidence>
<evidence type="ECO:0000313" key="6">
    <source>
        <dbReference type="Proteomes" id="UP000186547"/>
    </source>
</evidence>
<dbReference type="KEGG" id="hlc:CHINAEXTREME04655"/>
<dbReference type="EMBL" id="AOLZ01000032">
    <property type="protein sequence ID" value="EMA34436.1"/>
    <property type="molecule type" value="Genomic_DNA"/>
</dbReference>
<dbReference type="Proteomes" id="UP000186547">
    <property type="component" value="Chromosome"/>
</dbReference>